<dbReference type="SUPFAM" id="SSF55729">
    <property type="entry name" value="Acyl-CoA N-acyltransferases (Nat)"/>
    <property type="match status" value="1"/>
</dbReference>
<accession>A0A2D2DE45</accession>
<dbReference type="InterPro" id="IPR016181">
    <property type="entry name" value="Acyl_CoA_acyltransferase"/>
</dbReference>
<feature type="domain" description="N-acetyltransferase" evidence="3">
    <location>
        <begin position="12"/>
        <end position="150"/>
    </location>
</feature>
<sequence>MIAIAACDPDSLDARTLIEELSAALAAITGDSGKASFSADDARVARSLFVVARGEGGELLGCAALRPLDGDVGEVKRMFARPGANGVGAALLAHVEQAARGFGYHQLWLETRKVNTRAVAFYAKHGYGIIPNYGKYVGRDDAVCLGKLLRDDDAAFSPLLQSS</sequence>
<dbReference type="PANTHER" id="PTHR43877:SF2">
    <property type="entry name" value="AMINOALKYLPHOSPHONATE N-ACETYLTRANSFERASE-RELATED"/>
    <property type="match status" value="1"/>
</dbReference>
<dbReference type="InterPro" id="IPR000182">
    <property type="entry name" value="GNAT_dom"/>
</dbReference>
<name>A0A2D2DE45_9BURK</name>
<keyword evidence="5" id="KW-1185">Reference proteome</keyword>
<evidence type="ECO:0000256" key="1">
    <source>
        <dbReference type="ARBA" id="ARBA00022679"/>
    </source>
</evidence>
<dbReference type="GO" id="GO:0016747">
    <property type="term" value="F:acyltransferase activity, transferring groups other than amino-acyl groups"/>
    <property type="evidence" value="ECO:0007669"/>
    <property type="project" value="InterPro"/>
</dbReference>
<gene>
    <name evidence="4" type="ORF">CR152_01070</name>
</gene>
<dbReference type="CDD" id="cd04301">
    <property type="entry name" value="NAT_SF"/>
    <property type="match status" value="1"/>
</dbReference>
<dbReference type="Proteomes" id="UP000229897">
    <property type="component" value="Chromosome"/>
</dbReference>
<keyword evidence="2" id="KW-0012">Acyltransferase</keyword>
<dbReference type="KEGG" id="mass:CR152_01070"/>
<dbReference type="EMBL" id="CP024608">
    <property type="protein sequence ID" value="ATQ73254.1"/>
    <property type="molecule type" value="Genomic_DNA"/>
</dbReference>
<organism evidence="4 5">
    <name type="scientific">Massilia violaceinigra</name>
    <dbReference type="NCBI Taxonomy" id="2045208"/>
    <lineage>
        <taxon>Bacteria</taxon>
        <taxon>Pseudomonadati</taxon>
        <taxon>Pseudomonadota</taxon>
        <taxon>Betaproteobacteria</taxon>
        <taxon>Burkholderiales</taxon>
        <taxon>Oxalobacteraceae</taxon>
        <taxon>Telluria group</taxon>
        <taxon>Massilia</taxon>
    </lineage>
</organism>
<dbReference type="AlphaFoldDB" id="A0A2D2DE45"/>
<evidence type="ECO:0000256" key="2">
    <source>
        <dbReference type="ARBA" id="ARBA00023315"/>
    </source>
</evidence>
<reference evidence="4" key="1">
    <citation type="submission" date="2017-10" db="EMBL/GenBank/DDBJ databases">
        <title>Massilia psychrophilum sp. nov., a novel purple-pigmented bacterium isolated from Tianshan glacier, Xinjiang Municipality, China.</title>
        <authorList>
            <person name="Wang H."/>
        </authorList>
    </citation>
    <scope>NUCLEOTIDE SEQUENCE [LARGE SCALE GENOMIC DNA]</scope>
    <source>
        <strain evidence="4">B2</strain>
    </source>
</reference>
<dbReference type="PANTHER" id="PTHR43877">
    <property type="entry name" value="AMINOALKYLPHOSPHONATE N-ACETYLTRANSFERASE-RELATED-RELATED"/>
    <property type="match status" value="1"/>
</dbReference>
<dbReference type="InterPro" id="IPR050832">
    <property type="entry name" value="Bact_Acetyltransf"/>
</dbReference>
<dbReference type="RefSeq" id="WP_099873015.1">
    <property type="nucleotide sequence ID" value="NZ_CP024608.1"/>
</dbReference>
<evidence type="ECO:0000313" key="5">
    <source>
        <dbReference type="Proteomes" id="UP000229897"/>
    </source>
</evidence>
<keyword evidence="1 4" id="KW-0808">Transferase</keyword>
<evidence type="ECO:0000259" key="3">
    <source>
        <dbReference type="PROSITE" id="PS51186"/>
    </source>
</evidence>
<dbReference type="OrthoDB" id="9803233at2"/>
<protein>
    <submittedName>
        <fullName evidence="4">GNAT family N-acetyltransferase</fullName>
    </submittedName>
</protein>
<dbReference type="PROSITE" id="PS51186">
    <property type="entry name" value="GNAT"/>
    <property type="match status" value="1"/>
</dbReference>
<dbReference type="Pfam" id="PF00583">
    <property type="entry name" value="Acetyltransf_1"/>
    <property type="match status" value="1"/>
</dbReference>
<proteinExistence type="predicted"/>
<dbReference type="Gene3D" id="3.40.630.30">
    <property type="match status" value="1"/>
</dbReference>
<evidence type="ECO:0000313" key="4">
    <source>
        <dbReference type="EMBL" id="ATQ73254.1"/>
    </source>
</evidence>